<keyword evidence="3" id="KW-0472">Membrane</keyword>
<dbReference type="PROSITE" id="PS50268">
    <property type="entry name" value="CADHERIN_2"/>
    <property type="match status" value="5"/>
</dbReference>
<feature type="domain" description="Cadherin" evidence="6">
    <location>
        <begin position="200"/>
        <end position="304"/>
    </location>
</feature>
<feature type="domain" description="Cadherin" evidence="6">
    <location>
        <begin position="103"/>
        <end position="199"/>
    </location>
</feature>
<keyword evidence="8" id="KW-1185">Reference proteome</keyword>
<evidence type="ECO:0000259" key="6">
    <source>
        <dbReference type="PROSITE" id="PS50268"/>
    </source>
</evidence>
<name>A0ABN8T2C6_9CNID</name>
<dbReference type="Pfam" id="PF00028">
    <property type="entry name" value="Cadherin"/>
    <property type="match status" value="5"/>
</dbReference>
<organism evidence="7 8">
    <name type="scientific">Porites evermanni</name>
    <dbReference type="NCBI Taxonomy" id="104178"/>
    <lineage>
        <taxon>Eukaryota</taxon>
        <taxon>Metazoa</taxon>
        <taxon>Cnidaria</taxon>
        <taxon>Anthozoa</taxon>
        <taxon>Hexacorallia</taxon>
        <taxon>Scleractinia</taxon>
        <taxon>Fungiina</taxon>
        <taxon>Poritidae</taxon>
        <taxon>Porites</taxon>
    </lineage>
</organism>
<keyword evidence="2" id="KW-0812">Transmembrane</keyword>
<evidence type="ECO:0000313" key="7">
    <source>
        <dbReference type="EMBL" id="CAH3197872.1"/>
    </source>
</evidence>
<sequence length="520" mass="53853">SPQFLSTPYTVNIGENLPVGTTVIKVVASDQDPSDSLTYSLSGTNNNHFSIGSSTGVISTAQTLDRENINSYSLTLSVSDGSVTVTEAISIGVDNANDPPTFSNAPFNVSVDENVNSGNLLTVSATDDDGDAISFSIYGVGSELFSVHSSSGVVSLAGALDYETVSGYTLTIRASDANGGVATTSLYVDVVNQNDDPTFLGTPYSSKVDENLVSGSTVLKLTATDQDASDSLSYSIAGTNSGHFAVSSFFSIHLTSGVVALTTVLDYEVTSLYTLTVRVSDSNGGVVTTSLTVTVSDANDSPQFLGIPYSATVSENLPIATDVIKISAFDADGGDSLSYSLSGTNSGHFQISSSSGLVETTQVLDYETVNYYSLTVSVSDGSVSISTSLTISVSNTNDAPYVTNLPGNVSIAENDVTAAVIDVNASDPDGDNITFSLSGTGSDDFRINSATGLVTLNRALNYEIQELYSLTVRVSDGAGGVAFASLTVITVNQNDPPVILGGPYTAKVEERSLLLHIHSS</sequence>
<evidence type="ECO:0000256" key="3">
    <source>
        <dbReference type="ARBA" id="ARBA00022989"/>
    </source>
</evidence>
<dbReference type="Proteomes" id="UP001159427">
    <property type="component" value="Unassembled WGS sequence"/>
</dbReference>
<dbReference type="EMBL" id="CALNXI010005452">
    <property type="protein sequence ID" value="CAH3197872.1"/>
    <property type="molecule type" value="Genomic_DNA"/>
</dbReference>
<dbReference type="InterPro" id="IPR050174">
    <property type="entry name" value="Protocadherin/Cadherin-CA"/>
</dbReference>
<dbReference type="InterPro" id="IPR015919">
    <property type="entry name" value="Cadherin-like_sf"/>
</dbReference>
<keyword evidence="5" id="KW-0106">Calcium</keyword>
<dbReference type="CDD" id="cd11304">
    <property type="entry name" value="Cadherin_repeat"/>
    <property type="match status" value="5"/>
</dbReference>
<comment type="subcellular location">
    <subcellularLocation>
        <location evidence="1">Membrane</location>
        <topology evidence="1">Single-pass membrane protein</topology>
    </subcellularLocation>
</comment>
<feature type="domain" description="Cadherin" evidence="6">
    <location>
        <begin position="403"/>
        <end position="499"/>
    </location>
</feature>
<feature type="non-terminal residue" evidence="7">
    <location>
        <position position="1"/>
    </location>
</feature>
<evidence type="ECO:0000256" key="4">
    <source>
        <dbReference type="ARBA" id="ARBA00023180"/>
    </source>
</evidence>
<accession>A0ABN8T2C6</accession>
<evidence type="ECO:0000313" key="8">
    <source>
        <dbReference type="Proteomes" id="UP001159427"/>
    </source>
</evidence>
<evidence type="ECO:0000256" key="2">
    <source>
        <dbReference type="ARBA" id="ARBA00022692"/>
    </source>
</evidence>
<dbReference type="Gene3D" id="2.60.40.60">
    <property type="entry name" value="Cadherins"/>
    <property type="match status" value="5"/>
</dbReference>
<proteinExistence type="predicted"/>
<dbReference type="InterPro" id="IPR002126">
    <property type="entry name" value="Cadherin-like_dom"/>
</dbReference>
<gene>
    <name evidence="7" type="ORF">PEVE_00035315</name>
</gene>
<dbReference type="PANTHER" id="PTHR24028">
    <property type="entry name" value="CADHERIN-87A"/>
    <property type="match status" value="1"/>
</dbReference>
<protein>
    <recommendedName>
        <fullName evidence="6">Cadherin domain-containing protein</fullName>
    </recommendedName>
</protein>
<dbReference type="SMART" id="SM00112">
    <property type="entry name" value="CA"/>
    <property type="match status" value="5"/>
</dbReference>
<feature type="domain" description="Cadherin" evidence="6">
    <location>
        <begin position="305"/>
        <end position="402"/>
    </location>
</feature>
<dbReference type="SUPFAM" id="SSF49313">
    <property type="entry name" value="Cadherin-like"/>
    <property type="match status" value="5"/>
</dbReference>
<feature type="domain" description="Cadherin" evidence="6">
    <location>
        <begin position="5"/>
        <end position="102"/>
    </location>
</feature>
<comment type="caution">
    <text evidence="7">The sequence shown here is derived from an EMBL/GenBank/DDBJ whole genome shotgun (WGS) entry which is preliminary data.</text>
</comment>
<evidence type="ECO:0000256" key="5">
    <source>
        <dbReference type="PROSITE-ProRule" id="PRU00043"/>
    </source>
</evidence>
<dbReference type="PANTHER" id="PTHR24028:SF263">
    <property type="entry name" value="CADHERIN-RELATED FAMILY MEMBER 1"/>
    <property type="match status" value="1"/>
</dbReference>
<dbReference type="PRINTS" id="PR00205">
    <property type="entry name" value="CADHERIN"/>
</dbReference>
<reference evidence="7 8" key="1">
    <citation type="submission" date="2022-05" db="EMBL/GenBank/DDBJ databases">
        <authorList>
            <consortium name="Genoscope - CEA"/>
            <person name="William W."/>
        </authorList>
    </citation>
    <scope>NUCLEOTIDE SEQUENCE [LARGE SCALE GENOMIC DNA]</scope>
</reference>
<keyword evidence="4" id="KW-0325">Glycoprotein</keyword>
<evidence type="ECO:0000256" key="1">
    <source>
        <dbReference type="ARBA" id="ARBA00004167"/>
    </source>
</evidence>
<keyword evidence="3" id="KW-1133">Transmembrane helix</keyword>